<keyword evidence="6" id="KW-1133">Transmembrane helix</keyword>
<dbReference type="GO" id="GO:0005506">
    <property type="term" value="F:iron ion binding"/>
    <property type="evidence" value="ECO:0007669"/>
    <property type="project" value="InterPro"/>
</dbReference>
<evidence type="ECO:0000256" key="3">
    <source>
        <dbReference type="ARBA" id="ARBA00022617"/>
    </source>
</evidence>
<evidence type="ECO:0000313" key="12">
    <source>
        <dbReference type="Proteomes" id="UP001177003"/>
    </source>
</evidence>
<dbReference type="PANTHER" id="PTHR24282:SF269">
    <property type="entry name" value="CYTOCHROME P450, REVERSE TRANSCRIPTASE, RNA-DEPENDENT DNA POLYMERASE-RELATED"/>
    <property type="match status" value="1"/>
</dbReference>
<dbReference type="SUPFAM" id="SSF48264">
    <property type="entry name" value="Cytochrome P450"/>
    <property type="match status" value="1"/>
</dbReference>
<evidence type="ECO:0000256" key="6">
    <source>
        <dbReference type="ARBA" id="ARBA00022989"/>
    </source>
</evidence>
<keyword evidence="4" id="KW-0812">Transmembrane</keyword>
<dbReference type="Proteomes" id="UP001177003">
    <property type="component" value="Chromosome 9"/>
</dbReference>
<dbReference type="Gene3D" id="1.10.630.10">
    <property type="entry name" value="Cytochrome P450"/>
    <property type="match status" value="1"/>
</dbReference>
<evidence type="ECO:0000256" key="9">
    <source>
        <dbReference type="ARBA" id="ARBA00023033"/>
    </source>
</evidence>
<comment type="similarity">
    <text evidence="2">Belongs to the cytochrome P450 family.</text>
</comment>
<gene>
    <name evidence="11" type="ORF">LSALG_LOCUS42273</name>
</gene>
<dbReference type="Pfam" id="PF00067">
    <property type="entry name" value="p450"/>
    <property type="match status" value="1"/>
</dbReference>
<keyword evidence="5" id="KW-0479">Metal-binding</keyword>
<dbReference type="PRINTS" id="PR00463">
    <property type="entry name" value="EP450I"/>
</dbReference>
<evidence type="ECO:0000256" key="2">
    <source>
        <dbReference type="ARBA" id="ARBA00010617"/>
    </source>
</evidence>
<evidence type="ECO:0000256" key="10">
    <source>
        <dbReference type="ARBA" id="ARBA00023136"/>
    </source>
</evidence>
<reference evidence="11" key="1">
    <citation type="submission" date="2023-04" db="EMBL/GenBank/DDBJ databases">
        <authorList>
            <person name="Vijverberg K."/>
            <person name="Xiong W."/>
            <person name="Schranz E."/>
        </authorList>
    </citation>
    <scope>NUCLEOTIDE SEQUENCE</scope>
</reference>
<dbReference type="PRINTS" id="PR00385">
    <property type="entry name" value="P450"/>
</dbReference>
<protein>
    <submittedName>
        <fullName evidence="11">Uncharacterized protein</fullName>
    </submittedName>
</protein>
<name>A0AA36A5F4_LACSI</name>
<accession>A0AA36A5F4</accession>
<evidence type="ECO:0000256" key="7">
    <source>
        <dbReference type="ARBA" id="ARBA00023002"/>
    </source>
</evidence>
<keyword evidence="8" id="KW-0408">Iron</keyword>
<evidence type="ECO:0000256" key="4">
    <source>
        <dbReference type="ARBA" id="ARBA00022692"/>
    </source>
</evidence>
<evidence type="ECO:0000313" key="11">
    <source>
        <dbReference type="EMBL" id="CAI9303857.1"/>
    </source>
</evidence>
<dbReference type="EMBL" id="OX465085">
    <property type="protein sequence ID" value="CAI9303857.1"/>
    <property type="molecule type" value="Genomic_DNA"/>
</dbReference>
<sequence length="136" mass="15767">MSMEDVIEECKLFYFAGSETTSSLIIWTMFCFSLQQEWQMQARQEILQVFGTKELHFDGLKHLKIMNMILNEVIRLYPPATMVVQATSKDTTLGDMMIPSGVHIIIPIMHVHHDNEIWGEDAKDFKPERFSEGVED</sequence>
<keyword evidence="9" id="KW-0503">Monooxygenase</keyword>
<dbReference type="GO" id="GO:0016705">
    <property type="term" value="F:oxidoreductase activity, acting on paired donors, with incorporation or reduction of molecular oxygen"/>
    <property type="evidence" value="ECO:0007669"/>
    <property type="project" value="InterPro"/>
</dbReference>
<keyword evidence="10" id="KW-0472">Membrane</keyword>
<evidence type="ECO:0000256" key="1">
    <source>
        <dbReference type="ARBA" id="ARBA00004370"/>
    </source>
</evidence>
<organism evidence="11 12">
    <name type="scientific">Lactuca saligna</name>
    <name type="common">Willowleaf lettuce</name>
    <dbReference type="NCBI Taxonomy" id="75948"/>
    <lineage>
        <taxon>Eukaryota</taxon>
        <taxon>Viridiplantae</taxon>
        <taxon>Streptophyta</taxon>
        <taxon>Embryophyta</taxon>
        <taxon>Tracheophyta</taxon>
        <taxon>Spermatophyta</taxon>
        <taxon>Magnoliopsida</taxon>
        <taxon>eudicotyledons</taxon>
        <taxon>Gunneridae</taxon>
        <taxon>Pentapetalae</taxon>
        <taxon>asterids</taxon>
        <taxon>campanulids</taxon>
        <taxon>Asterales</taxon>
        <taxon>Asteraceae</taxon>
        <taxon>Cichorioideae</taxon>
        <taxon>Cichorieae</taxon>
        <taxon>Lactucinae</taxon>
        <taxon>Lactuca</taxon>
    </lineage>
</organism>
<evidence type="ECO:0000256" key="5">
    <source>
        <dbReference type="ARBA" id="ARBA00022723"/>
    </source>
</evidence>
<dbReference type="InterPro" id="IPR001128">
    <property type="entry name" value="Cyt_P450"/>
</dbReference>
<dbReference type="InterPro" id="IPR050665">
    <property type="entry name" value="Cytochrome_P450_Monooxygen"/>
</dbReference>
<dbReference type="InterPro" id="IPR036396">
    <property type="entry name" value="Cyt_P450_sf"/>
</dbReference>
<keyword evidence="12" id="KW-1185">Reference proteome</keyword>
<keyword evidence="7" id="KW-0560">Oxidoreductase</keyword>
<proteinExistence type="inferred from homology"/>
<keyword evidence="3" id="KW-0349">Heme</keyword>
<comment type="subcellular location">
    <subcellularLocation>
        <location evidence="1">Membrane</location>
    </subcellularLocation>
</comment>
<dbReference type="GO" id="GO:0020037">
    <property type="term" value="F:heme binding"/>
    <property type="evidence" value="ECO:0007669"/>
    <property type="project" value="InterPro"/>
</dbReference>
<evidence type="ECO:0000256" key="8">
    <source>
        <dbReference type="ARBA" id="ARBA00023004"/>
    </source>
</evidence>
<dbReference type="InterPro" id="IPR002401">
    <property type="entry name" value="Cyt_P450_E_grp-I"/>
</dbReference>
<dbReference type="GO" id="GO:0016020">
    <property type="term" value="C:membrane"/>
    <property type="evidence" value="ECO:0007669"/>
    <property type="project" value="UniProtKB-SubCell"/>
</dbReference>
<dbReference type="AlphaFoldDB" id="A0AA36A5F4"/>
<dbReference type="GO" id="GO:0004497">
    <property type="term" value="F:monooxygenase activity"/>
    <property type="evidence" value="ECO:0007669"/>
    <property type="project" value="UniProtKB-KW"/>
</dbReference>
<dbReference type="PANTHER" id="PTHR24282">
    <property type="entry name" value="CYTOCHROME P450 FAMILY MEMBER"/>
    <property type="match status" value="1"/>
</dbReference>